<gene>
    <name evidence="12" type="ORF">AW171_hschr63939</name>
</gene>
<dbReference type="GO" id="GO:0030003">
    <property type="term" value="P:intracellular monoatomic cation homeostasis"/>
    <property type="evidence" value="ECO:0007669"/>
    <property type="project" value="TreeGrafter"/>
</dbReference>
<keyword evidence="3" id="KW-0999">Mitochondrion inner membrane</keyword>
<evidence type="ECO:0000256" key="6">
    <source>
        <dbReference type="ARBA" id="ARBA00023136"/>
    </source>
</evidence>
<evidence type="ECO:0000256" key="3">
    <source>
        <dbReference type="ARBA" id="ARBA00022792"/>
    </source>
</evidence>
<evidence type="ECO:0000256" key="7">
    <source>
        <dbReference type="PROSITE-ProRule" id="PRU01094"/>
    </source>
</evidence>
<dbReference type="Proteomes" id="UP000243052">
    <property type="component" value="Chromosome vi"/>
</dbReference>
<evidence type="ECO:0000259" key="11">
    <source>
        <dbReference type="PROSITE" id="PS51758"/>
    </source>
</evidence>
<dbReference type="GeneID" id="28725264"/>
<proteinExistence type="predicted"/>
<keyword evidence="13" id="KW-1185">Reference proteome</keyword>
<evidence type="ECO:0000256" key="10">
    <source>
        <dbReference type="SAM" id="Phobius"/>
    </source>
</evidence>
<evidence type="ECO:0000256" key="1">
    <source>
        <dbReference type="ARBA" id="ARBA00004434"/>
    </source>
</evidence>
<sequence length="428" mass="49205">MHSIKFFSSRTVTRAARFNCAPAYYRGVIVGRRYYSKSEDGNKKNQLSTSENPLVPVSKDPKAAKPTLWSRVKHEAQHYWDGTKLLGLDVKISFKLVMKMAAGYELTRREKIQLKRTTTDMIRLIPFSAFVIVPFAELLLPIALKLFPNMLPSTYESKKDKQKKLDSLRKTRAVMSEIIKDSKPHLKTNTIDEGQRLVFTQFYKHVRETGEPESREQLVQVARLFTDDTVLDNLPRPQLVALAKYINLQPFGTDVMLRYRIRYKMLELKKDDFAIYYEGVDSLDPNELRLACASRGIRNVNVNDSVLRENLNNWLNLRLKDKIPSSLLIMTTAYTYGDISSTKSLYDALCDVLSGIPDELYHEVKVNVVEEANATHKSKMAQLKEQEEIMKEEEQQEKDAVVKVKDELSLDELDEKAAQVTKVAEKTK</sequence>
<evidence type="ECO:0000256" key="5">
    <source>
        <dbReference type="ARBA" id="ARBA00023128"/>
    </source>
</evidence>
<evidence type="ECO:0000256" key="2">
    <source>
        <dbReference type="ARBA" id="ARBA00022692"/>
    </source>
</evidence>
<keyword evidence="2 10" id="KW-0812">Transmembrane</keyword>
<feature type="region of interest" description="Disordered" evidence="9">
    <location>
        <begin position="38"/>
        <end position="62"/>
    </location>
</feature>
<dbReference type="OrthoDB" id="275278at2759"/>
<feature type="transmembrane region" description="Helical" evidence="10">
    <location>
        <begin position="124"/>
        <end position="144"/>
    </location>
</feature>
<dbReference type="PANTHER" id="PTHR14009:SF11">
    <property type="entry name" value="LETM1 DOMAIN-CONTAINING PROTEIN YLH47, MITOCHONDRIAL"/>
    <property type="match status" value="1"/>
</dbReference>
<evidence type="ECO:0000256" key="4">
    <source>
        <dbReference type="ARBA" id="ARBA00022989"/>
    </source>
</evidence>
<dbReference type="EMBL" id="CP014246">
    <property type="protein sequence ID" value="AMD21942.1"/>
    <property type="molecule type" value="Genomic_DNA"/>
</dbReference>
<reference evidence="12 13" key="1">
    <citation type="submission" date="2016-01" db="EMBL/GenBank/DDBJ databases">
        <title>Genome sequence of the yeast Holleya sinecauda.</title>
        <authorList>
            <person name="Dietrich F.S."/>
        </authorList>
    </citation>
    <scope>NUCLEOTIDE SEQUENCE [LARGE SCALE GENOMIC DNA]</scope>
    <source>
        <strain evidence="12 13">ATCC 58844</strain>
    </source>
</reference>
<dbReference type="PANTHER" id="PTHR14009">
    <property type="entry name" value="LEUCINE ZIPPER-EF-HAND CONTAINING TRANSMEMBRANE PROTEIN"/>
    <property type="match status" value="1"/>
</dbReference>
<keyword evidence="5 7" id="KW-0496">Mitochondrion</keyword>
<dbReference type="Pfam" id="PF07766">
    <property type="entry name" value="LETM1_RBD"/>
    <property type="match status" value="1"/>
</dbReference>
<protein>
    <submittedName>
        <fullName evidence="12">HFR087Wp</fullName>
    </submittedName>
</protein>
<evidence type="ECO:0000313" key="13">
    <source>
        <dbReference type="Proteomes" id="UP000243052"/>
    </source>
</evidence>
<dbReference type="InterPro" id="IPR033122">
    <property type="entry name" value="LETM1-like_RBD"/>
</dbReference>
<evidence type="ECO:0000256" key="9">
    <source>
        <dbReference type="SAM" id="MobiDB-lite"/>
    </source>
</evidence>
<dbReference type="GO" id="GO:0043022">
    <property type="term" value="F:ribosome binding"/>
    <property type="evidence" value="ECO:0007669"/>
    <property type="project" value="InterPro"/>
</dbReference>
<name>A0A0X8HUZ1_9SACH</name>
<accession>A0A0X8HUZ1</accession>
<evidence type="ECO:0000256" key="8">
    <source>
        <dbReference type="SAM" id="Coils"/>
    </source>
</evidence>
<dbReference type="STRING" id="45286.A0A0X8HUZ1"/>
<dbReference type="AlphaFoldDB" id="A0A0X8HUZ1"/>
<keyword evidence="8" id="KW-0175">Coiled coil</keyword>
<dbReference type="PROSITE" id="PS51758">
    <property type="entry name" value="LETM1_RBD"/>
    <property type="match status" value="1"/>
</dbReference>
<feature type="coiled-coil region" evidence="8">
    <location>
        <begin position="366"/>
        <end position="403"/>
    </location>
</feature>
<dbReference type="GO" id="GO:0005743">
    <property type="term" value="C:mitochondrial inner membrane"/>
    <property type="evidence" value="ECO:0007669"/>
    <property type="project" value="UniProtKB-SubCell"/>
</dbReference>
<dbReference type="RefSeq" id="XP_017988938.1">
    <property type="nucleotide sequence ID" value="XM_018133449.1"/>
</dbReference>
<keyword evidence="4 10" id="KW-1133">Transmembrane helix</keyword>
<comment type="subcellular location">
    <subcellularLocation>
        <location evidence="1">Mitochondrion inner membrane</location>
        <topology evidence="1">Single-pass membrane protein</topology>
    </subcellularLocation>
</comment>
<organism evidence="12 13">
    <name type="scientific">Eremothecium sinecaudum</name>
    <dbReference type="NCBI Taxonomy" id="45286"/>
    <lineage>
        <taxon>Eukaryota</taxon>
        <taxon>Fungi</taxon>
        <taxon>Dikarya</taxon>
        <taxon>Ascomycota</taxon>
        <taxon>Saccharomycotina</taxon>
        <taxon>Saccharomycetes</taxon>
        <taxon>Saccharomycetales</taxon>
        <taxon>Saccharomycetaceae</taxon>
        <taxon>Eremothecium</taxon>
    </lineage>
</organism>
<keyword evidence="6 10" id="KW-0472">Membrane</keyword>
<evidence type="ECO:0000313" key="12">
    <source>
        <dbReference type="EMBL" id="AMD21942.1"/>
    </source>
</evidence>
<feature type="domain" description="Letm1 RBD" evidence="11">
    <location>
        <begin position="167"/>
        <end position="358"/>
    </location>
</feature>
<dbReference type="InterPro" id="IPR044202">
    <property type="entry name" value="LETM1/MDM38-like"/>
</dbReference>